<evidence type="ECO:0000256" key="1">
    <source>
        <dbReference type="ARBA" id="ARBA00004141"/>
    </source>
</evidence>
<accession>A0ABT2S899</accession>
<protein>
    <submittedName>
        <fullName evidence="6">CvpA family protein</fullName>
    </submittedName>
</protein>
<feature type="transmembrane region" description="Helical" evidence="5">
    <location>
        <begin position="204"/>
        <end position="226"/>
    </location>
</feature>
<feature type="transmembrane region" description="Helical" evidence="5">
    <location>
        <begin position="246"/>
        <end position="270"/>
    </location>
</feature>
<sequence>MDNWLVAVVAGAFLLGLIIGIARGAIKITVSLLATIVTFVLVFFLTPYVSKGITKMTPVQDVLETKIESTIAGMVMGDSEEDGTNKEDQIRNALKAAGVDEDRLNELGITVEDIANGSISKNDLAEMGISRNILDGINQQSADNGTESPENIEIPRDMQISAIENADIPSVFKNLLLTNNNSEIYDKLGVTEFVSYVSAYMAKLIINVAAFLLTFIVVSIILRAIIFSLNVVSELPVVGLVNRLAGGVLGMLMVLIIVWLVFLVITMLCTTGIGQSMIAMIQENEFLKTIYEYNPVLKLATSMKL</sequence>
<comment type="subcellular location">
    <subcellularLocation>
        <location evidence="1">Membrane</location>
        <topology evidence="1">Multi-pass membrane protein</topology>
    </subcellularLocation>
</comment>
<keyword evidence="7" id="KW-1185">Reference proteome</keyword>
<organism evidence="6 7">
    <name type="scientific">Dorea ammoniilytica</name>
    <dbReference type="NCBI Taxonomy" id="2981788"/>
    <lineage>
        <taxon>Bacteria</taxon>
        <taxon>Bacillati</taxon>
        <taxon>Bacillota</taxon>
        <taxon>Clostridia</taxon>
        <taxon>Lachnospirales</taxon>
        <taxon>Lachnospiraceae</taxon>
        <taxon>Dorea</taxon>
    </lineage>
</organism>
<dbReference type="Pfam" id="PF02674">
    <property type="entry name" value="Colicin_V"/>
    <property type="match status" value="1"/>
</dbReference>
<name>A0ABT2S899_9FIRM</name>
<dbReference type="InterPro" id="IPR003825">
    <property type="entry name" value="Colicin-V_CvpA"/>
</dbReference>
<evidence type="ECO:0000256" key="5">
    <source>
        <dbReference type="SAM" id="Phobius"/>
    </source>
</evidence>
<dbReference type="Proteomes" id="UP001207605">
    <property type="component" value="Unassembled WGS sequence"/>
</dbReference>
<evidence type="ECO:0000256" key="4">
    <source>
        <dbReference type="ARBA" id="ARBA00023136"/>
    </source>
</evidence>
<dbReference type="EMBL" id="JAOQJV010000017">
    <property type="protein sequence ID" value="MCU6700748.1"/>
    <property type="molecule type" value="Genomic_DNA"/>
</dbReference>
<evidence type="ECO:0000313" key="7">
    <source>
        <dbReference type="Proteomes" id="UP001207605"/>
    </source>
</evidence>
<proteinExistence type="predicted"/>
<keyword evidence="3 5" id="KW-1133">Transmembrane helix</keyword>
<keyword evidence="2 5" id="KW-0812">Transmembrane</keyword>
<reference evidence="6 7" key="1">
    <citation type="journal article" date="2021" name="ISME Commun">
        <title>Automated analysis of genomic sequences facilitates high-throughput and comprehensive description of bacteria.</title>
        <authorList>
            <person name="Hitch T.C.A."/>
        </authorList>
    </citation>
    <scope>NUCLEOTIDE SEQUENCE [LARGE SCALE GENOMIC DNA]</scope>
    <source>
        <strain evidence="6 7">Sanger_02</strain>
    </source>
</reference>
<dbReference type="RefSeq" id="WP_262582096.1">
    <property type="nucleotide sequence ID" value="NZ_JAOQJV010000017.1"/>
</dbReference>
<evidence type="ECO:0000313" key="6">
    <source>
        <dbReference type="EMBL" id="MCU6700748.1"/>
    </source>
</evidence>
<evidence type="ECO:0000256" key="2">
    <source>
        <dbReference type="ARBA" id="ARBA00022692"/>
    </source>
</evidence>
<comment type="caution">
    <text evidence="6">The sequence shown here is derived from an EMBL/GenBank/DDBJ whole genome shotgun (WGS) entry which is preliminary data.</text>
</comment>
<gene>
    <name evidence="6" type="ORF">OCV65_10960</name>
</gene>
<feature type="transmembrane region" description="Helical" evidence="5">
    <location>
        <begin position="30"/>
        <end position="49"/>
    </location>
</feature>
<evidence type="ECO:0000256" key="3">
    <source>
        <dbReference type="ARBA" id="ARBA00022989"/>
    </source>
</evidence>
<keyword evidence="4 5" id="KW-0472">Membrane</keyword>